<dbReference type="AlphaFoldDB" id="A0A0C2WT32"/>
<accession>A0A0C2WT32</accession>
<dbReference type="Proteomes" id="UP000054549">
    <property type="component" value="Unassembled WGS sequence"/>
</dbReference>
<gene>
    <name evidence="1" type="ORF">M378DRAFT_11206</name>
</gene>
<sequence length="81" mass="9066">MSIFYDSAYKLKAAWDEGKLTLGSIGIAGFGHDFRSLYGHKSPVSEALYAFQQDSSFRVLLFAQASLEDIETNEKGIFRHS</sequence>
<evidence type="ECO:0000313" key="2">
    <source>
        <dbReference type="Proteomes" id="UP000054549"/>
    </source>
</evidence>
<protein>
    <submittedName>
        <fullName evidence="1">Uncharacterized protein</fullName>
    </submittedName>
</protein>
<dbReference type="InParanoid" id="A0A0C2WT32"/>
<dbReference type="EMBL" id="KN818246">
    <property type="protein sequence ID" value="KIL64872.1"/>
    <property type="molecule type" value="Genomic_DNA"/>
</dbReference>
<dbReference type="OrthoDB" id="1470350at2759"/>
<reference evidence="1 2" key="1">
    <citation type="submission" date="2014-04" db="EMBL/GenBank/DDBJ databases">
        <title>Evolutionary Origins and Diversification of the Mycorrhizal Mutualists.</title>
        <authorList>
            <consortium name="DOE Joint Genome Institute"/>
            <consortium name="Mycorrhizal Genomics Consortium"/>
            <person name="Kohler A."/>
            <person name="Kuo A."/>
            <person name="Nagy L.G."/>
            <person name="Floudas D."/>
            <person name="Copeland A."/>
            <person name="Barry K.W."/>
            <person name="Cichocki N."/>
            <person name="Veneault-Fourrey C."/>
            <person name="LaButti K."/>
            <person name="Lindquist E.A."/>
            <person name="Lipzen A."/>
            <person name="Lundell T."/>
            <person name="Morin E."/>
            <person name="Murat C."/>
            <person name="Riley R."/>
            <person name="Ohm R."/>
            <person name="Sun H."/>
            <person name="Tunlid A."/>
            <person name="Henrissat B."/>
            <person name="Grigoriev I.V."/>
            <person name="Hibbett D.S."/>
            <person name="Martin F."/>
        </authorList>
    </citation>
    <scope>NUCLEOTIDE SEQUENCE [LARGE SCALE GENOMIC DNA]</scope>
    <source>
        <strain evidence="1 2">Koide BX008</strain>
    </source>
</reference>
<keyword evidence="2" id="KW-1185">Reference proteome</keyword>
<name>A0A0C2WT32_AMAMK</name>
<proteinExistence type="predicted"/>
<organism evidence="1 2">
    <name type="scientific">Amanita muscaria (strain Koide BX008)</name>
    <dbReference type="NCBI Taxonomy" id="946122"/>
    <lineage>
        <taxon>Eukaryota</taxon>
        <taxon>Fungi</taxon>
        <taxon>Dikarya</taxon>
        <taxon>Basidiomycota</taxon>
        <taxon>Agaricomycotina</taxon>
        <taxon>Agaricomycetes</taxon>
        <taxon>Agaricomycetidae</taxon>
        <taxon>Agaricales</taxon>
        <taxon>Pluteineae</taxon>
        <taxon>Amanitaceae</taxon>
        <taxon>Amanita</taxon>
    </lineage>
</organism>
<evidence type="ECO:0000313" key="1">
    <source>
        <dbReference type="EMBL" id="KIL64872.1"/>
    </source>
</evidence>
<dbReference type="HOGENOM" id="CLU_2573400_0_0_1"/>